<feature type="domain" description="Glycosyltransferase 61 catalytic" evidence="1">
    <location>
        <begin position="200"/>
        <end position="295"/>
    </location>
</feature>
<dbReference type="OrthoDB" id="6935590at2"/>
<protein>
    <recommendedName>
        <fullName evidence="1">Glycosyltransferase 61 catalytic domain-containing protein</fullName>
    </recommendedName>
</protein>
<accession>A0A2H5EWY6</accession>
<proteinExistence type="predicted"/>
<gene>
    <name evidence="2" type="ORF">CX676_06105</name>
</gene>
<sequence length="352" mass="39317">MTLSPILYRLHQRFGTPPTPQQVAAETVTVCPAETVPRPPAWFLPGQLDHVRGYPAMSDPEAQRIRISEGEVTHGATMAYRLDRAALLGGYVFAGGARHQMIMDRAPFGPRHPRALQGDVSGDVALIGTPVSDIYFGHYLMDDSATALLAQEFGTVRAPFGRRRSGWTHAHDYRRMMDINVPELGDTALGQVWLFDDIGMNSNRRQRMQQLRERLRPKHSTRSGHGVFIIRARSGQVMRHLENETELADELARRGFEIVDPMQETAADLVQRLSGSALAVSVEGSALTHAYLTMQDRGAMIAIQPPWRFDNVWKDFTDLLGMRYGFVLGEGGRDSFRVDIADVLRTIDLILG</sequence>
<dbReference type="InterPro" id="IPR049625">
    <property type="entry name" value="Glyco_transf_61_cat"/>
</dbReference>
<dbReference type="EMBL" id="CP025430">
    <property type="protein sequence ID" value="AUH63784.1"/>
    <property type="molecule type" value="Genomic_DNA"/>
</dbReference>
<evidence type="ECO:0000259" key="1">
    <source>
        <dbReference type="Pfam" id="PF04577"/>
    </source>
</evidence>
<keyword evidence="3" id="KW-1185">Reference proteome</keyword>
<dbReference type="RefSeq" id="WP_101751825.1">
    <property type="nucleotide sequence ID" value="NZ_CP025430.1"/>
</dbReference>
<reference evidence="2 3" key="1">
    <citation type="journal article" date="2013" name="Antonie Van Leeuwenhoek">
        <title>Paracoccus zhejiangensis sp. nov., isolated from activated sludge in wastewater-treatment system.</title>
        <authorList>
            <person name="Wu Z.G."/>
            <person name="Zhang D.F."/>
            <person name="Liu Y.L."/>
            <person name="Wang F."/>
            <person name="Jiang X."/>
            <person name="Li C."/>
            <person name="Li S.P."/>
            <person name="Hong Q."/>
            <person name="Li W.J."/>
        </authorList>
    </citation>
    <scope>NUCLEOTIDE SEQUENCE [LARGE SCALE GENOMIC DNA]</scope>
    <source>
        <strain evidence="2 3">J6</strain>
    </source>
</reference>
<dbReference type="AlphaFoldDB" id="A0A2H5EWY6"/>
<dbReference type="KEGG" id="pzh:CX676_06105"/>
<name>A0A2H5EWY6_9RHOB</name>
<evidence type="ECO:0000313" key="3">
    <source>
        <dbReference type="Proteomes" id="UP000234530"/>
    </source>
</evidence>
<dbReference type="Pfam" id="PF04577">
    <property type="entry name" value="Glyco_transf_61"/>
    <property type="match status" value="1"/>
</dbReference>
<dbReference type="GO" id="GO:0016757">
    <property type="term" value="F:glycosyltransferase activity"/>
    <property type="evidence" value="ECO:0007669"/>
    <property type="project" value="InterPro"/>
</dbReference>
<evidence type="ECO:0000313" key="2">
    <source>
        <dbReference type="EMBL" id="AUH63784.1"/>
    </source>
</evidence>
<organism evidence="2 3">
    <name type="scientific">Paracoccus zhejiangensis</name>
    <dbReference type="NCBI Taxonomy" id="1077935"/>
    <lineage>
        <taxon>Bacteria</taxon>
        <taxon>Pseudomonadati</taxon>
        <taxon>Pseudomonadota</taxon>
        <taxon>Alphaproteobacteria</taxon>
        <taxon>Rhodobacterales</taxon>
        <taxon>Paracoccaceae</taxon>
        <taxon>Paracoccus</taxon>
    </lineage>
</organism>
<dbReference type="Proteomes" id="UP000234530">
    <property type="component" value="Chromosome"/>
</dbReference>